<proteinExistence type="predicted"/>
<dbReference type="RefSeq" id="WP_123845703.1">
    <property type="nucleotide sequence ID" value="NZ_RPDH01000001.1"/>
</dbReference>
<dbReference type="AlphaFoldDB" id="A0A3N4Q0R2"/>
<comment type="caution">
    <text evidence="2">The sequence shown here is derived from an EMBL/GenBank/DDBJ whole genome shotgun (WGS) entry which is preliminary data.</text>
</comment>
<keyword evidence="3" id="KW-1185">Reference proteome</keyword>
<gene>
    <name evidence="2" type="primary">traN</name>
    <name evidence="2" type="ORF">EGT74_06545</name>
</gene>
<evidence type="ECO:0000313" key="2">
    <source>
        <dbReference type="EMBL" id="RPE13185.1"/>
    </source>
</evidence>
<organism evidence="2 3">
    <name type="scientific">Chitinophaga lutea</name>
    <dbReference type="NCBI Taxonomy" id="2488634"/>
    <lineage>
        <taxon>Bacteria</taxon>
        <taxon>Pseudomonadati</taxon>
        <taxon>Bacteroidota</taxon>
        <taxon>Chitinophagia</taxon>
        <taxon>Chitinophagales</taxon>
        <taxon>Chitinophagaceae</taxon>
        <taxon>Chitinophaga</taxon>
    </lineage>
</organism>
<dbReference type="EMBL" id="RPDH01000001">
    <property type="protein sequence ID" value="RPE13185.1"/>
    <property type="molecule type" value="Genomic_DNA"/>
</dbReference>
<accession>A0A3N4Q0R2</accession>
<evidence type="ECO:0000256" key="1">
    <source>
        <dbReference type="SAM" id="SignalP"/>
    </source>
</evidence>
<dbReference type="OrthoDB" id="1038500at2"/>
<feature type="signal peptide" evidence="1">
    <location>
        <begin position="1"/>
        <end position="23"/>
    </location>
</feature>
<protein>
    <submittedName>
        <fullName evidence="2">Conjugative transposon protein TraN</fullName>
    </submittedName>
</protein>
<evidence type="ECO:0000313" key="3">
    <source>
        <dbReference type="Proteomes" id="UP000278351"/>
    </source>
</evidence>
<sequence length="281" mass="32069">MRTIIFLLLLLNYLFLFDSVASAQSTRPLPGQTEVPPFRLEVGYDFTTVLRFPSPIYPSDRGTQQVIAQIEPSTSNILKLKAGERNFSPTSLHVYTHDNRVYAFELVYAEKPSCTTYDLSQLESSLKNLPAAGSSPKASAYQLATVCELVKFRLPFLQLADHRFGMGCRLQGIYLFGDHLLFDWELSNTSNIPYEIDFARFYMKDARRVKSSSTQQTALQPDYSDAQTLIGGNQTIRYVMAIPRTTIPDNKEFYFELFEKNGGRHLSLRIKNRHLLKARTL</sequence>
<feature type="chain" id="PRO_5018303183" evidence="1">
    <location>
        <begin position="24"/>
        <end position="281"/>
    </location>
</feature>
<dbReference type="InterPro" id="IPR022298">
    <property type="entry name" value="Conjug_transposon_TraN"/>
</dbReference>
<dbReference type="Pfam" id="PF13595">
    <property type="entry name" value="DUF4138"/>
    <property type="match status" value="1"/>
</dbReference>
<name>A0A3N4Q0R2_9BACT</name>
<reference evidence="2 3" key="1">
    <citation type="submission" date="2018-11" db="EMBL/GenBank/DDBJ databases">
        <title>Chitinophaga lutea sp.nov., isolate from arsenic contaminated soil.</title>
        <authorList>
            <person name="Zong Y."/>
        </authorList>
    </citation>
    <scope>NUCLEOTIDE SEQUENCE [LARGE SCALE GENOMIC DNA]</scope>
    <source>
        <strain evidence="2 3">ZY74</strain>
    </source>
</reference>
<keyword evidence="1" id="KW-0732">Signal</keyword>
<dbReference type="Proteomes" id="UP000278351">
    <property type="component" value="Unassembled WGS sequence"/>
</dbReference>
<dbReference type="NCBIfam" id="TIGR03780">
    <property type="entry name" value="Bac_Flav_CT_N"/>
    <property type="match status" value="1"/>
</dbReference>